<keyword evidence="4" id="KW-1185">Reference proteome</keyword>
<dbReference type="Pfam" id="PF23397">
    <property type="entry name" value="DUF7104"/>
    <property type="match status" value="2"/>
</dbReference>
<dbReference type="Proteomes" id="UP000509510">
    <property type="component" value="Chromosome I"/>
</dbReference>
<dbReference type="Pfam" id="PF24883">
    <property type="entry name" value="NPHP3_N"/>
    <property type="match status" value="1"/>
</dbReference>
<dbReference type="PANTHER" id="PTHR10039:SF16">
    <property type="entry name" value="GPI INOSITOL-DEACYLASE"/>
    <property type="match status" value="1"/>
</dbReference>
<proteinExistence type="predicted"/>
<feature type="domain" description="Nephrocystin 3-like N-terminal" evidence="2">
    <location>
        <begin position="187"/>
        <end position="362"/>
    </location>
</feature>
<accession>A0A7H8QLW5</accession>
<dbReference type="RefSeq" id="XP_035340700.1">
    <property type="nucleotide sequence ID" value="XM_035484807.1"/>
</dbReference>
<dbReference type="GO" id="GO:0009116">
    <property type="term" value="P:nucleoside metabolic process"/>
    <property type="evidence" value="ECO:0007669"/>
    <property type="project" value="InterPro"/>
</dbReference>
<dbReference type="EMBL" id="CP055898">
    <property type="protein sequence ID" value="QKX54521.1"/>
    <property type="molecule type" value="Genomic_DNA"/>
</dbReference>
<dbReference type="SUPFAM" id="SSF53167">
    <property type="entry name" value="Purine and uridine phosphorylases"/>
    <property type="match status" value="1"/>
</dbReference>
<dbReference type="OrthoDB" id="1577640at2759"/>
<evidence type="ECO:0000313" key="3">
    <source>
        <dbReference type="EMBL" id="QKX54521.1"/>
    </source>
</evidence>
<dbReference type="PANTHER" id="PTHR10039">
    <property type="entry name" value="AMELOGENIN"/>
    <property type="match status" value="1"/>
</dbReference>
<dbReference type="Gene3D" id="3.40.50.300">
    <property type="entry name" value="P-loop containing nucleotide triphosphate hydrolases"/>
    <property type="match status" value="1"/>
</dbReference>
<dbReference type="Gene3D" id="3.40.50.1580">
    <property type="entry name" value="Nucleoside phosphorylase domain"/>
    <property type="match status" value="1"/>
</dbReference>
<keyword evidence="1" id="KW-0677">Repeat</keyword>
<dbReference type="AlphaFoldDB" id="A0A7H8QLW5"/>
<dbReference type="InterPro" id="IPR055530">
    <property type="entry name" value="DUF7104"/>
</dbReference>
<dbReference type="GO" id="GO:0003824">
    <property type="term" value="F:catalytic activity"/>
    <property type="evidence" value="ECO:0007669"/>
    <property type="project" value="InterPro"/>
</dbReference>
<protein>
    <recommendedName>
        <fullName evidence="2">Nephrocystin 3-like N-terminal domain-containing protein</fullName>
    </recommendedName>
</protein>
<organism evidence="3 4">
    <name type="scientific">Talaromyces rugulosus</name>
    <name type="common">Penicillium rugulosum</name>
    <dbReference type="NCBI Taxonomy" id="121627"/>
    <lineage>
        <taxon>Eukaryota</taxon>
        <taxon>Fungi</taxon>
        <taxon>Dikarya</taxon>
        <taxon>Ascomycota</taxon>
        <taxon>Pezizomycotina</taxon>
        <taxon>Eurotiomycetes</taxon>
        <taxon>Eurotiomycetidae</taxon>
        <taxon>Eurotiales</taxon>
        <taxon>Trichocomaceae</taxon>
        <taxon>Talaromyces</taxon>
        <taxon>Talaromyces sect. Islandici</taxon>
    </lineage>
</organism>
<evidence type="ECO:0000259" key="2">
    <source>
        <dbReference type="Pfam" id="PF24883"/>
    </source>
</evidence>
<dbReference type="GeneID" id="55989118"/>
<name>A0A7H8QLW5_TALRU</name>
<dbReference type="SUPFAM" id="SSF52540">
    <property type="entry name" value="P-loop containing nucleoside triphosphate hydrolases"/>
    <property type="match status" value="1"/>
</dbReference>
<dbReference type="InterPro" id="IPR027417">
    <property type="entry name" value="P-loop_NTPase"/>
</dbReference>
<dbReference type="InterPro" id="IPR056884">
    <property type="entry name" value="NPHP3-like_N"/>
</dbReference>
<dbReference type="InterPro" id="IPR035994">
    <property type="entry name" value="Nucleoside_phosphorylase_sf"/>
</dbReference>
<gene>
    <name evidence="3" type="ORF">TRUGW13939_01608</name>
</gene>
<evidence type="ECO:0000313" key="4">
    <source>
        <dbReference type="Proteomes" id="UP000509510"/>
    </source>
</evidence>
<evidence type="ECO:0000256" key="1">
    <source>
        <dbReference type="ARBA" id="ARBA00022737"/>
    </source>
</evidence>
<dbReference type="KEGG" id="trg:TRUGW13939_01608"/>
<sequence length="623" mass="71434">MSQIESNSMSKRQGKQIIADVLGSNEDMKEKCFRPTKDLLFHASYPHHDNARDCSACDSNELSHRSPREIDYEPYLHFGLIASGNQVMKDAQSRDQIAQDLDMLCFEMEAAGLMDQLQCLWQGYASLTAAACAKFILSIVPLSSRRQKPNKTEFDQEETDCLKALFVTDPSEDKNALKRRKGDRAPETCEWILEKQELQNWLSSHGHRDKILWLYGNPGTGKSTMAITMVELLLDRSEFKNGENVLAYFFCDSSVPERSTATSILRGLLYQIVKQRPDLMQHLLCKWKERTEKVFNSFDGLWNIVLDTGQTGTEVELYCIIDALDECDRESQDELLKQITQTLGSENRKASNLHIHFLITSRPYPEIRRFLYEFNSKDLSSYEEVQKDLKILIEKKVTQLSLISQYSKNVASSVSDILKQKAEGTFLWVGIACDELAHVRSRKAVETLQMLPQGLNALYMNLITTALGRHENDNETTFQILNRFGCHFDITEEHLMAAVCNSVSGDEILRRLLDRQDDQIKATQNPDDATRPDGAMKSLQDHRRRSQFKITRDIIRAAERKHDVMEVLLDRRASQIQITQDIVGAANTKALQLLHNQRDQINIKEEASISLDRRMNEFGKWNI</sequence>
<reference evidence="4" key="1">
    <citation type="submission" date="2020-06" db="EMBL/GenBank/DDBJ databases">
        <title>A chromosome-scale genome assembly of Talaromyces rugulosus W13939.</title>
        <authorList>
            <person name="Wang B."/>
            <person name="Guo L."/>
            <person name="Ye K."/>
            <person name="Wang L."/>
        </authorList>
    </citation>
    <scope>NUCLEOTIDE SEQUENCE [LARGE SCALE GENOMIC DNA]</scope>
    <source>
        <strain evidence="4">W13939</strain>
    </source>
</reference>